<evidence type="ECO:0000313" key="9">
    <source>
        <dbReference type="EMBL" id="KYM84883.1"/>
    </source>
</evidence>
<dbReference type="GO" id="GO:0004930">
    <property type="term" value="F:G protein-coupled receptor activity"/>
    <property type="evidence" value="ECO:0007669"/>
    <property type="project" value="InterPro"/>
</dbReference>
<dbReference type="Gene3D" id="1.20.1070.10">
    <property type="entry name" value="Rhodopsin 7-helix transmembrane proteins"/>
    <property type="match status" value="2"/>
</dbReference>
<dbReference type="EMBL" id="KQ976456">
    <property type="protein sequence ID" value="KYM84883.1"/>
    <property type="molecule type" value="Genomic_DNA"/>
</dbReference>
<dbReference type="Proteomes" id="UP000078540">
    <property type="component" value="Unassembled WGS sequence"/>
</dbReference>
<dbReference type="Pfam" id="PF00001">
    <property type="entry name" value="7tm_1"/>
    <property type="match status" value="1"/>
</dbReference>
<dbReference type="PROSITE" id="PS00237">
    <property type="entry name" value="G_PROTEIN_RECEP_F1_1"/>
    <property type="match status" value="1"/>
</dbReference>
<feature type="transmembrane region" description="Helical" evidence="7">
    <location>
        <begin position="322"/>
        <end position="341"/>
    </location>
</feature>
<organism evidence="9 10">
    <name type="scientific">Atta colombica</name>
    <dbReference type="NCBI Taxonomy" id="520822"/>
    <lineage>
        <taxon>Eukaryota</taxon>
        <taxon>Metazoa</taxon>
        <taxon>Ecdysozoa</taxon>
        <taxon>Arthropoda</taxon>
        <taxon>Hexapoda</taxon>
        <taxon>Insecta</taxon>
        <taxon>Pterygota</taxon>
        <taxon>Neoptera</taxon>
        <taxon>Endopterygota</taxon>
        <taxon>Hymenoptera</taxon>
        <taxon>Apocrita</taxon>
        <taxon>Aculeata</taxon>
        <taxon>Formicoidea</taxon>
        <taxon>Formicidae</taxon>
        <taxon>Myrmicinae</taxon>
        <taxon>Atta</taxon>
    </lineage>
</organism>
<dbReference type="GO" id="GO:0016020">
    <property type="term" value="C:membrane"/>
    <property type="evidence" value="ECO:0007669"/>
    <property type="project" value="UniProtKB-SubCell"/>
</dbReference>
<dbReference type="InterPro" id="IPR053093">
    <property type="entry name" value="GPCR-like"/>
</dbReference>
<keyword evidence="10" id="KW-1185">Reference proteome</keyword>
<evidence type="ECO:0000256" key="7">
    <source>
        <dbReference type="SAM" id="Phobius"/>
    </source>
</evidence>
<feature type="region of interest" description="Disordered" evidence="6">
    <location>
        <begin position="555"/>
        <end position="592"/>
    </location>
</feature>
<keyword evidence="5 7" id="KW-0472">Membrane</keyword>
<comment type="subcellular location">
    <subcellularLocation>
        <location evidence="1">Membrane</location>
    </subcellularLocation>
</comment>
<dbReference type="SUPFAM" id="SSF81321">
    <property type="entry name" value="Family A G protein-coupled receptor-like"/>
    <property type="match status" value="1"/>
</dbReference>
<feature type="domain" description="G-protein coupled receptors family 1 profile" evidence="8">
    <location>
        <begin position="252"/>
        <end position="530"/>
    </location>
</feature>
<evidence type="ECO:0000256" key="1">
    <source>
        <dbReference type="ARBA" id="ARBA00004370"/>
    </source>
</evidence>
<evidence type="ECO:0000256" key="2">
    <source>
        <dbReference type="ARBA" id="ARBA00010663"/>
    </source>
</evidence>
<dbReference type="AlphaFoldDB" id="A0A151I4L8"/>
<evidence type="ECO:0000256" key="3">
    <source>
        <dbReference type="ARBA" id="ARBA00022692"/>
    </source>
</evidence>
<protein>
    <recommendedName>
        <fullName evidence="8">G-protein coupled receptors family 1 profile domain-containing protein</fullName>
    </recommendedName>
</protein>
<sequence>MTDLLNISKIENICLLPEDLDKQEDPRTPTLRRVSYGIVLPTICCLGIIGNILNLIVLTRRNMRGTAYVYMREKQQQRDFRRSGPAMLSCSLRCTSVRIPICEEHQNSSGVKYQSVKHTGGRHPAYPKERKKGESLYALHGSIAYRNTCISTDVYVNKRASEMCSLRGASGCIDMRDVCTSHKDERMLADKIRGLRRPRIRAFASGSIANREASLRTEEFADAWRCDSKRGVNTGAEALRLGKTLQGGCRTRNLGRLVTESTGEWLNFPRQAYRRLKVRGYSAAALLAILFCIPFALRVLIHKETGGWSSWIQAFYHAHFELFLGNGCLGVGVMMLLALTVERYVSVCHPGQHTRPLCGPPHLTVVLIPLATFLVYLPSVFRGEITTCLLAPDGPLIYQKRDNQTFLNSWYYQVYKVVLEVVYKVAPTILLAGFNLRIMIVYRRSCERRRRMTLSRTVSSDEDPRTFAEERRLMLLLGSTSILFLVCVSPMVILNVTLSESNLNNYAYQVFRALANLLEVINYSITFYIYCLFSEDFRNTLIRTLQWPWVKSEQGGRSLPMKRSPIPRPTTTTTTPPTTTVATPGHLARASV</sequence>
<dbReference type="PANTHER" id="PTHR47760">
    <property type="entry name" value="G-PROTEIN COUPLED RECEPTOR B0563.6-LIKE PROTEIN-RELATED"/>
    <property type="match status" value="1"/>
</dbReference>
<evidence type="ECO:0000256" key="6">
    <source>
        <dbReference type="SAM" id="MobiDB-lite"/>
    </source>
</evidence>
<feature type="transmembrane region" description="Helical" evidence="7">
    <location>
        <begin position="34"/>
        <end position="58"/>
    </location>
</feature>
<feature type="transmembrane region" description="Helical" evidence="7">
    <location>
        <begin position="421"/>
        <end position="442"/>
    </location>
</feature>
<feature type="compositionally biased region" description="Low complexity" evidence="6">
    <location>
        <begin position="569"/>
        <end position="584"/>
    </location>
</feature>
<dbReference type="STRING" id="520822.A0A151I4L8"/>
<evidence type="ECO:0000313" key="10">
    <source>
        <dbReference type="Proteomes" id="UP000078540"/>
    </source>
</evidence>
<feature type="transmembrane region" description="Helical" evidence="7">
    <location>
        <begin position="473"/>
        <end position="493"/>
    </location>
</feature>
<evidence type="ECO:0000256" key="5">
    <source>
        <dbReference type="ARBA" id="ARBA00023136"/>
    </source>
</evidence>
<name>A0A151I4L8_9HYME</name>
<dbReference type="InterPro" id="IPR017452">
    <property type="entry name" value="GPCR_Rhodpsn_7TM"/>
</dbReference>
<reference evidence="9 10" key="1">
    <citation type="submission" date="2015-09" db="EMBL/GenBank/DDBJ databases">
        <title>Atta colombica WGS genome.</title>
        <authorList>
            <person name="Nygaard S."/>
            <person name="Hu H."/>
            <person name="Boomsma J."/>
            <person name="Zhang G."/>
        </authorList>
    </citation>
    <scope>NUCLEOTIDE SEQUENCE [LARGE SCALE GENOMIC DNA]</scope>
    <source>
        <strain evidence="9">Treedump-2</strain>
        <tissue evidence="9">Whole body</tissue>
    </source>
</reference>
<feature type="transmembrane region" description="Helical" evidence="7">
    <location>
        <begin position="362"/>
        <end position="381"/>
    </location>
</feature>
<comment type="similarity">
    <text evidence="2">Belongs to the G-protein coupled receptor 1 family.</text>
</comment>
<evidence type="ECO:0000256" key="4">
    <source>
        <dbReference type="ARBA" id="ARBA00022989"/>
    </source>
</evidence>
<evidence type="ECO:0000259" key="8">
    <source>
        <dbReference type="PROSITE" id="PS50262"/>
    </source>
</evidence>
<dbReference type="PROSITE" id="PS50262">
    <property type="entry name" value="G_PROTEIN_RECEP_F1_2"/>
    <property type="match status" value="1"/>
</dbReference>
<dbReference type="CDD" id="cd14978">
    <property type="entry name" value="7tmA_FMRFamide_R-like"/>
    <property type="match status" value="1"/>
</dbReference>
<accession>A0A151I4L8</accession>
<feature type="transmembrane region" description="Helical" evidence="7">
    <location>
        <begin position="513"/>
        <end position="533"/>
    </location>
</feature>
<keyword evidence="3 7" id="KW-0812">Transmembrane</keyword>
<gene>
    <name evidence="9" type="ORF">ALC53_05032</name>
</gene>
<keyword evidence="4 7" id="KW-1133">Transmembrane helix</keyword>
<feature type="transmembrane region" description="Helical" evidence="7">
    <location>
        <begin position="280"/>
        <end position="302"/>
    </location>
</feature>
<dbReference type="PANTHER" id="PTHR47760:SF1">
    <property type="entry name" value="G-PROTEIN COUPLED RECEPTORS FAMILY 1 PROFILE DOMAIN-CONTAINING PROTEIN"/>
    <property type="match status" value="1"/>
</dbReference>
<dbReference type="InterPro" id="IPR000276">
    <property type="entry name" value="GPCR_Rhodpsn"/>
</dbReference>
<proteinExistence type="inferred from homology"/>